<name>A0ABN7SL06_OIKDI</name>
<dbReference type="Proteomes" id="UP001158576">
    <property type="component" value="Chromosome XSR"/>
</dbReference>
<accession>A0ABN7SL06</accession>
<protein>
    <submittedName>
        <fullName evidence="1">Oidioi.mRNA.OKI2018_I69.XSR.g16748.t1.cds</fullName>
    </submittedName>
</protein>
<keyword evidence="2" id="KW-1185">Reference proteome</keyword>
<organism evidence="1 2">
    <name type="scientific">Oikopleura dioica</name>
    <name type="common">Tunicate</name>
    <dbReference type="NCBI Taxonomy" id="34765"/>
    <lineage>
        <taxon>Eukaryota</taxon>
        <taxon>Metazoa</taxon>
        <taxon>Chordata</taxon>
        <taxon>Tunicata</taxon>
        <taxon>Appendicularia</taxon>
        <taxon>Copelata</taxon>
        <taxon>Oikopleuridae</taxon>
        <taxon>Oikopleura</taxon>
    </lineage>
</organism>
<sequence>MSEEESIGKRYVDWKKHIPKEEPEMCFNMNSAGGSYVTMATRISKFIYDGQKVQKCVRCKGTTDIMWRLDKFDLCSECYEKHEPNSRFYAKPYRIGANFRCPSTDDDKCPPVSFFEWKEGVCCEEAVHEQNEWFWEECLEEENLHDRFIPSQIAELKKIEDETKFLEHEAEVAKIKSESAEARLAAHLKKKRMAKRRLSRILIDAGKSLIEKENTKKG</sequence>
<reference evidence="1 2" key="1">
    <citation type="submission" date="2021-04" db="EMBL/GenBank/DDBJ databases">
        <authorList>
            <person name="Bliznina A."/>
        </authorList>
    </citation>
    <scope>NUCLEOTIDE SEQUENCE [LARGE SCALE GENOMIC DNA]</scope>
</reference>
<evidence type="ECO:0000313" key="2">
    <source>
        <dbReference type="Proteomes" id="UP001158576"/>
    </source>
</evidence>
<dbReference type="EMBL" id="OU015569">
    <property type="protein sequence ID" value="CAG5099918.1"/>
    <property type="molecule type" value="Genomic_DNA"/>
</dbReference>
<gene>
    <name evidence="1" type="ORF">OKIOD_LOCUS8306</name>
</gene>
<proteinExistence type="predicted"/>
<evidence type="ECO:0000313" key="1">
    <source>
        <dbReference type="EMBL" id="CAG5099918.1"/>
    </source>
</evidence>